<dbReference type="SUPFAM" id="SSF48695">
    <property type="entry name" value="Multiheme cytochromes"/>
    <property type="match status" value="1"/>
</dbReference>
<dbReference type="EMBL" id="OX336137">
    <property type="protein sequence ID" value="CAI2716926.1"/>
    <property type="molecule type" value="Genomic_DNA"/>
</dbReference>
<dbReference type="SUPFAM" id="SSF47175">
    <property type="entry name" value="Cytochromes"/>
    <property type="match status" value="1"/>
</dbReference>
<sequence>MIRIFRFSALVFVVLLLWVAAPALAKDLVVKEPPASLKKLYPPESKEPKWIQQMHALSGNFGGVFTNVGEQDWENAEQRAADFVKAYEDTSKLVPEWEEYFDLKAAQKFAQAVKTRDAKQIGEASGAVAKTCGKCHADQYVSVWAHFHWPHVDKIKVLDPVTEEELAYGKFMHKVSGSFNAVTTNFKEGQYDRSAKAVRGFKQRFMELKSTCSKCHTTDAVKQFFVGDAVEEAFDDMRDELMKEKPNPGEFWKNVGIIGKEGCKKCHLTHRAWAMIQEYWEEGTHKH</sequence>
<keyword evidence="1" id="KW-0732">Signal</keyword>
<dbReference type="Proteomes" id="UP001157733">
    <property type="component" value="Chromosome"/>
</dbReference>
<dbReference type="Gene3D" id="1.20.120.10">
    <property type="entry name" value="Cytochrome c/b562"/>
    <property type="match status" value="1"/>
</dbReference>
<dbReference type="InterPro" id="IPR010980">
    <property type="entry name" value="Cyt_c/b562"/>
</dbReference>
<reference evidence="2 3" key="1">
    <citation type="submission" date="2022-09" db="EMBL/GenBank/DDBJ databases">
        <authorList>
            <person name="Kop L."/>
        </authorList>
    </citation>
    <scope>NUCLEOTIDE SEQUENCE [LARGE SCALE GENOMIC DNA]</scope>
    <source>
        <strain evidence="2 3">347</strain>
    </source>
</reference>
<keyword evidence="3" id="KW-1185">Reference proteome</keyword>
<name>A0ABM9H9X9_9BACT</name>
<evidence type="ECO:0000313" key="2">
    <source>
        <dbReference type="EMBL" id="CAI2716926.1"/>
    </source>
</evidence>
<dbReference type="InterPro" id="IPR036280">
    <property type="entry name" value="Multihaem_cyt_sf"/>
</dbReference>
<organism evidence="2 3">
    <name type="scientific">Nitrospina watsonii</name>
    <dbReference type="NCBI Taxonomy" id="1323948"/>
    <lineage>
        <taxon>Bacteria</taxon>
        <taxon>Pseudomonadati</taxon>
        <taxon>Nitrospinota/Tectimicrobiota group</taxon>
        <taxon>Nitrospinota</taxon>
        <taxon>Nitrospinia</taxon>
        <taxon>Nitrospinales</taxon>
        <taxon>Nitrospinaceae</taxon>
        <taxon>Nitrospina</taxon>
    </lineage>
</organism>
<dbReference type="RefSeq" id="WP_282009908.1">
    <property type="nucleotide sequence ID" value="NZ_OX336137.1"/>
</dbReference>
<accession>A0ABM9H9X9</accession>
<gene>
    <name evidence="2" type="ORF">NSPWAT_0066</name>
</gene>
<evidence type="ECO:0000256" key="1">
    <source>
        <dbReference type="SAM" id="SignalP"/>
    </source>
</evidence>
<proteinExistence type="predicted"/>
<protein>
    <submittedName>
        <fullName evidence="2">Triheme cytochrome c</fullName>
    </submittedName>
</protein>
<dbReference type="PROSITE" id="PS51009">
    <property type="entry name" value="CYTCII"/>
    <property type="match status" value="1"/>
</dbReference>
<dbReference type="InterPro" id="IPR002321">
    <property type="entry name" value="Cyt_c_II"/>
</dbReference>
<evidence type="ECO:0000313" key="3">
    <source>
        <dbReference type="Proteomes" id="UP001157733"/>
    </source>
</evidence>
<feature type="chain" id="PRO_5045077050" evidence="1">
    <location>
        <begin position="26"/>
        <end position="287"/>
    </location>
</feature>
<feature type="signal peptide" evidence="1">
    <location>
        <begin position="1"/>
        <end position="25"/>
    </location>
</feature>